<dbReference type="GO" id="GO:0000045">
    <property type="term" value="P:autophagosome assembly"/>
    <property type="evidence" value="ECO:0007669"/>
    <property type="project" value="TreeGrafter"/>
</dbReference>
<dbReference type="GO" id="GO:0016020">
    <property type="term" value="C:membrane"/>
    <property type="evidence" value="ECO:0007669"/>
    <property type="project" value="TreeGrafter"/>
</dbReference>
<dbReference type="Pfam" id="PF00069">
    <property type="entry name" value="Pkinase"/>
    <property type="match status" value="1"/>
</dbReference>
<evidence type="ECO:0000256" key="13">
    <source>
        <dbReference type="ARBA" id="ARBA00047899"/>
    </source>
</evidence>
<evidence type="ECO:0000256" key="6">
    <source>
        <dbReference type="ARBA" id="ARBA00022723"/>
    </source>
</evidence>
<dbReference type="EC" id="2.7.11.1" evidence="3"/>
<evidence type="ECO:0000256" key="2">
    <source>
        <dbReference type="ARBA" id="ARBA00011245"/>
    </source>
</evidence>
<keyword evidence="19" id="KW-1185">Reference proteome</keyword>
<evidence type="ECO:0000256" key="4">
    <source>
        <dbReference type="ARBA" id="ARBA00022527"/>
    </source>
</evidence>
<feature type="domain" description="Protein kinase" evidence="17">
    <location>
        <begin position="8"/>
        <end position="263"/>
    </location>
</feature>
<dbReference type="GO" id="GO:0005829">
    <property type="term" value="C:cytosol"/>
    <property type="evidence" value="ECO:0007669"/>
    <property type="project" value="TreeGrafter"/>
</dbReference>
<dbReference type="PROSITE" id="PS00107">
    <property type="entry name" value="PROTEIN_KINASE_ATP"/>
    <property type="match status" value="1"/>
</dbReference>
<accession>A0AAU9J3W5</accession>
<dbReference type="InterPro" id="IPR045269">
    <property type="entry name" value="Atg1-like"/>
</dbReference>
<keyword evidence="10" id="KW-0106">Calcium</keyword>
<dbReference type="Gene3D" id="1.10.510.10">
    <property type="entry name" value="Transferase(Phosphotransferase) domain 1"/>
    <property type="match status" value="1"/>
</dbReference>
<evidence type="ECO:0000313" key="19">
    <source>
        <dbReference type="Proteomes" id="UP001162131"/>
    </source>
</evidence>
<dbReference type="GO" id="GO:0005524">
    <property type="term" value="F:ATP binding"/>
    <property type="evidence" value="ECO:0007669"/>
    <property type="project" value="UniProtKB-UniRule"/>
</dbReference>
<dbReference type="AlphaFoldDB" id="A0AAU9J3W5"/>
<keyword evidence="7" id="KW-0677">Repeat</keyword>
<keyword evidence="4 16" id="KW-0723">Serine/threonine-protein kinase</keyword>
<evidence type="ECO:0000256" key="1">
    <source>
        <dbReference type="ARBA" id="ARBA00001946"/>
    </source>
</evidence>
<dbReference type="PROSITE" id="PS50011">
    <property type="entry name" value="PROTEIN_KINASE_DOM"/>
    <property type="match status" value="1"/>
</dbReference>
<keyword evidence="11 15" id="KW-0067">ATP-binding</keyword>
<evidence type="ECO:0000259" key="17">
    <source>
        <dbReference type="PROSITE" id="PS50011"/>
    </source>
</evidence>
<keyword evidence="9" id="KW-0418">Kinase</keyword>
<evidence type="ECO:0000313" key="18">
    <source>
        <dbReference type="EMBL" id="CAG9320035.1"/>
    </source>
</evidence>
<evidence type="ECO:0000256" key="11">
    <source>
        <dbReference type="ARBA" id="ARBA00022840"/>
    </source>
</evidence>
<dbReference type="EMBL" id="CAJZBQ010000024">
    <property type="protein sequence ID" value="CAG9320035.1"/>
    <property type="molecule type" value="Genomic_DNA"/>
</dbReference>
<dbReference type="PROSITE" id="PS00108">
    <property type="entry name" value="PROTEIN_KINASE_ST"/>
    <property type="match status" value="1"/>
</dbReference>
<evidence type="ECO:0000256" key="10">
    <source>
        <dbReference type="ARBA" id="ARBA00022837"/>
    </source>
</evidence>
<dbReference type="GO" id="GO:0005776">
    <property type="term" value="C:autophagosome"/>
    <property type="evidence" value="ECO:0007669"/>
    <property type="project" value="TreeGrafter"/>
</dbReference>
<evidence type="ECO:0000256" key="3">
    <source>
        <dbReference type="ARBA" id="ARBA00012513"/>
    </source>
</evidence>
<dbReference type="FunFam" id="1.10.510.10:FF:000571">
    <property type="entry name" value="Maternal embryonic leucine zipper kinase"/>
    <property type="match status" value="1"/>
</dbReference>
<dbReference type="InterPro" id="IPR000719">
    <property type="entry name" value="Prot_kinase_dom"/>
</dbReference>
<evidence type="ECO:0000256" key="15">
    <source>
        <dbReference type="PROSITE-ProRule" id="PRU10141"/>
    </source>
</evidence>
<evidence type="ECO:0000256" key="7">
    <source>
        <dbReference type="ARBA" id="ARBA00022737"/>
    </source>
</evidence>
<protein>
    <recommendedName>
        <fullName evidence="3">non-specific serine/threonine protein kinase</fullName>
        <ecNumber evidence="3">2.7.11.1</ecNumber>
    </recommendedName>
</protein>
<dbReference type="GO" id="GO:0000407">
    <property type="term" value="C:phagophore assembly site"/>
    <property type="evidence" value="ECO:0007669"/>
    <property type="project" value="TreeGrafter"/>
</dbReference>
<dbReference type="SMART" id="SM00220">
    <property type="entry name" value="S_TKc"/>
    <property type="match status" value="1"/>
</dbReference>
<feature type="binding site" evidence="15">
    <location>
        <position position="37"/>
    </location>
    <ligand>
        <name>ATP</name>
        <dbReference type="ChEBI" id="CHEBI:30616"/>
    </ligand>
</feature>
<dbReference type="GO" id="GO:0010506">
    <property type="term" value="P:regulation of autophagy"/>
    <property type="evidence" value="ECO:0007669"/>
    <property type="project" value="InterPro"/>
</dbReference>
<dbReference type="InterPro" id="IPR011009">
    <property type="entry name" value="Kinase-like_dom_sf"/>
</dbReference>
<proteinExistence type="inferred from homology"/>
<comment type="cofactor">
    <cofactor evidence="1">
        <name>Mg(2+)</name>
        <dbReference type="ChEBI" id="CHEBI:18420"/>
    </cofactor>
</comment>
<evidence type="ECO:0000256" key="5">
    <source>
        <dbReference type="ARBA" id="ARBA00022679"/>
    </source>
</evidence>
<evidence type="ECO:0000256" key="8">
    <source>
        <dbReference type="ARBA" id="ARBA00022741"/>
    </source>
</evidence>
<dbReference type="GO" id="GO:0046872">
    <property type="term" value="F:metal ion binding"/>
    <property type="evidence" value="ECO:0007669"/>
    <property type="project" value="UniProtKB-KW"/>
</dbReference>
<evidence type="ECO:0000256" key="9">
    <source>
        <dbReference type="ARBA" id="ARBA00022777"/>
    </source>
</evidence>
<organism evidence="18 19">
    <name type="scientific">Blepharisma stoltei</name>
    <dbReference type="NCBI Taxonomy" id="1481888"/>
    <lineage>
        <taxon>Eukaryota</taxon>
        <taxon>Sar</taxon>
        <taxon>Alveolata</taxon>
        <taxon>Ciliophora</taxon>
        <taxon>Postciliodesmatophora</taxon>
        <taxon>Heterotrichea</taxon>
        <taxon>Heterotrichida</taxon>
        <taxon>Blepharismidae</taxon>
        <taxon>Blepharisma</taxon>
    </lineage>
</organism>
<evidence type="ECO:0000256" key="16">
    <source>
        <dbReference type="RuleBase" id="RU000304"/>
    </source>
</evidence>
<comment type="similarity">
    <text evidence="12">Belongs to the protein kinase superfamily. Ser/Thr protein kinase family. CDPK subfamily.</text>
</comment>
<evidence type="ECO:0000256" key="12">
    <source>
        <dbReference type="ARBA" id="ARBA00024334"/>
    </source>
</evidence>
<dbReference type="InterPro" id="IPR008271">
    <property type="entry name" value="Ser/Thr_kinase_AS"/>
</dbReference>
<dbReference type="PANTHER" id="PTHR24348:SF22">
    <property type="entry name" value="NON-SPECIFIC SERINE_THREONINE PROTEIN KINASE"/>
    <property type="match status" value="1"/>
</dbReference>
<comment type="catalytic activity">
    <reaction evidence="14">
        <text>L-seryl-[protein] + ATP = O-phospho-L-seryl-[protein] + ADP + H(+)</text>
        <dbReference type="Rhea" id="RHEA:17989"/>
        <dbReference type="Rhea" id="RHEA-COMP:9863"/>
        <dbReference type="Rhea" id="RHEA-COMP:11604"/>
        <dbReference type="ChEBI" id="CHEBI:15378"/>
        <dbReference type="ChEBI" id="CHEBI:29999"/>
        <dbReference type="ChEBI" id="CHEBI:30616"/>
        <dbReference type="ChEBI" id="CHEBI:83421"/>
        <dbReference type="ChEBI" id="CHEBI:456216"/>
        <dbReference type="EC" id="2.7.11.1"/>
    </reaction>
</comment>
<keyword evidence="5" id="KW-0808">Transferase</keyword>
<dbReference type="PANTHER" id="PTHR24348">
    <property type="entry name" value="SERINE/THREONINE-PROTEIN KINASE UNC-51-RELATED"/>
    <property type="match status" value="1"/>
</dbReference>
<comment type="caution">
    <text evidence="18">The sequence shown here is derived from an EMBL/GenBank/DDBJ whole genome shotgun (WGS) entry which is preliminary data.</text>
</comment>
<keyword evidence="6" id="KW-0479">Metal-binding</keyword>
<sequence>MTKIIGNYRILKRLGKGSFGEVYKAIHNSTSQIYAIKSLEKYQLNRLPRLKNQLLLEVSALRACNNPNIIKLFDVLKTANKYYLVMECCEGGSLEEFVEKNGPLNEEIVKKILGQLVDALIFMKKSNIMHRDLKPANILLTNPDIEQAELKIADFGFARFLNPNSYTESYLGTPLYMAPEVLQSESYSFKADIWSLGAIIYEILFGICAFNGQTQTEIRNLQKMPLYFPREISGELKDLIQKMLTFDFNERISAEDIKNHPFLNPSLNIQTIEDSIDEDYIILTEREENLEIINNFIRQANEYFIGESNYLSSLLGFYERIKNLNLAKAIARFWLKNNEDMITQAELLIQRFQLAKEDPSSKELFEAHDTLKNLCINSIKRDAQLNLVSIKAATQIARELMKESEQYILREINMHNLSCSLYLAKVSQFYDKKSQEIRNYYNYILSMYEDHRIL</sequence>
<dbReference type="SUPFAM" id="SSF56112">
    <property type="entry name" value="Protein kinase-like (PK-like)"/>
    <property type="match status" value="1"/>
</dbReference>
<comment type="subunit">
    <text evidence="2">Monomer.</text>
</comment>
<dbReference type="FunFam" id="3.30.200.20:FF:000315">
    <property type="entry name" value="Calcium-dependent protein kinase 3"/>
    <property type="match status" value="1"/>
</dbReference>
<dbReference type="GO" id="GO:0004674">
    <property type="term" value="F:protein serine/threonine kinase activity"/>
    <property type="evidence" value="ECO:0007669"/>
    <property type="project" value="UniProtKB-KW"/>
</dbReference>
<evidence type="ECO:0000256" key="14">
    <source>
        <dbReference type="ARBA" id="ARBA00048679"/>
    </source>
</evidence>
<gene>
    <name evidence="18" type="ORF">BSTOLATCC_MIC25274</name>
</gene>
<comment type="catalytic activity">
    <reaction evidence="13">
        <text>L-threonyl-[protein] + ATP = O-phospho-L-threonyl-[protein] + ADP + H(+)</text>
        <dbReference type="Rhea" id="RHEA:46608"/>
        <dbReference type="Rhea" id="RHEA-COMP:11060"/>
        <dbReference type="Rhea" id="RHEA-COMP:11605"/>
        <dbReference type="ChEBI" id="CHEBI:15378"/>
        <dbReference type="ChEBI" id="CHEBI:30013"/>
        <dbReference type="ChEBI" id="CHEBI:30616"/>
        <dbReference type="ChEBI" id="CHEBI:61977"/>
        <dbReference type="ChEBI" id="CHEBI:456216"/>
        <dbReference type="EC" id="2.7.11.1"/>
    </reaction>
</comment>
<keyword evidence="8 15" id="KW-0547">Nucleotide-binding</keyword>
<name>A0AAU9J3W5_9CILI</name>
<dbReference type="InterPro" id="IPR017441">
    <property type="entry name" value="Protein_kinase_ATP_BS"/>
</dbReference>
<dbReference type="Proteomes" id="UP001162131">
    <property type="component" value="Unassembled WGS sequence"/>
</dbReference>
<reference evidence="18" key="1">
    <citation type="submission" date="2021-09" db="EMBL/GenBank/DDBJ databases">
        <authorList>
            <consortium name="AG Swart"/>
            <person name="Singh M."/>
            <person name="Singh A."/>
            <person name="Seah K."/>
            <person name="Emmerich C."/>
        </authorList>
    </citation>
    <scope>NUCLEOTIDE SEQUENCE</scope>
    <source>
        <strain evidence="18">ATCC30299</strain>
    </source>
</reference>